<proteinExistence type="inferred from homology"/>
<dbReference type="Pfam" id="PF04075">
    <property type="entry name" value="F420H2_quin_red"/>
    <property type="match status" value="1"/>
</dbReference>
<gene>
    <name evidence="3" type="ORF">AB0I59_41430</name>
</gene>
<dbReference type="NCBIfam" id="TIGR00026">
    <property type="entry name" value="hi_GC_TIGR00026"/>
    <property type="match status" value="1"/>
</dbReference>
<dbReference type="InterPro" id="IPR004378">
    <property type="entry name" value="F420H2_quin_Rdtase"/>
</dbReference>
<dbReference type="PANTHER" id="PTHR39428:SF1">
    <property type="entry name" value="F420H(2)-DEPENDENT QUINONE REDUCTASE RV1261C"/>
    <property type="match status" value="1"/>
</dbReference>
<accession>A0ABV3GTY2</accession>
<reference evidence="3 4" key="1">
    <citation type="submission" date="2024-06" db="EMBL/GenBank/DDBJ databases">
        <title>The Natural Products Discovery Center: Release of the First 8490 Sequenced Strains for Exploring Actinobacteria Biosynthetic Diversity.</title>
        <authorList>
            <person name="Kalkreuter E."/>
            <person name="Kautsar S.A."/>
            <person name="Yang D."/>
            <person name="Bader C.D."/>
            <person name="Teijaro C.N."/>
            <person name="Fluegel L."/>
            <person name="Davis C.M."/>
            <person name="Simpson J.R."/>
            <person name="Lauterbach L."/>
            <person name="Steele A.D."/>
            <person name="Gui C."/>
            <person name="Meng S."/>
            <person name="Li G."/>
            <person name="Viehrig K."/>
            <person name="Ye F."/>
            <person name="Su P."/>
            <person name="Kiefer A.F."/>
            <person name="Nichols A."/>
            <person name="Cepeda A.J."/>
            <person name="Yan W."/>
            <person name="Fan B."/>
            <person name="Jiang Y."/>
            <person name="Adhikari A."/>
            <person name="Zheng C.-J."/>
            <person name="Schuster L."/>
            <person name="Cowan T.M."/>
            <person name="Smanski M.J."/>
            <person name="Chevrette M.G."/>
            <person name="De Carvalho L.P.S."/>
            <person name="Shen B."/>
        </authorList>
    </citation>
    <scope>NUCLEOTIDE SEQUENCE [LARGE SCALE GENOMIC DNA]</scope>
    <source>
        <strain evidence="3 4">NPDC050100</strain>
    </source>
</reference>
<keyword evidence="4" id="KW-1185">Reference proteome</keyword>
<dbReference type="RefSeq" id="WP_061261360.1">
    <property type="nucleotide sequence ID" value="NZ_JBFALK010000043.1"/>
</dbReference>
<dbReference type="EMBL" id="JBFALK010000043">
    <property type="protein sequence ID" value="MEV0975092.1"/>
    <property type="molecule type" value="Genomic_DNA"/>
</dbReference>
<evidence type="ECO:0000256" key="2">
    <source>
        <dbReference type="ARBA" id="ARBA00049106"/>
    </source>
</evidence>
<comment type="similarity">
    <text evidence="1">Belongs to the F420H(2)-dependent quinone reductase family.</text>
</comment>
<dbReference type="SUPFAM" id="SSF50475">
    <property type="entry name" value="FMN-binding split barrel"/>
    <property type="match status" value="1"/>
</dbReference>
<dbReference type="InterPro" id="IPR012349">
    <property type="entry name" value="Split_barrel_FMN-bd"/>
</dbReference>
<dbReference type="Proteomes" id="UP001551675">
    <property type="component" value="Unassembled WGS sequence"/>
</dbReference>
<organism evidence="3 4">
    <name type="scientific">Microtetraspora glauca</name>
    <dbReference type="NCBI Taxonomy" id="1996"/>
    <lineage>
        <taxon>Bacteria</taxon>
        <taxon>Bacillati</taxon>
        <taxon>Actinomycetota</taxon>
        <taxon>Actinomycetes</taxon>
        <taxon>Streptosporangiales</taxon>
        <taxon>Streptosporangiaceae</taxon>
        <taxon>Microtetraspora</taxon>
    </lineage>
</organism>
<comment type="caution">
    <text evidence="3">The sequence shown here is derived from an EMBL/GenBank/DDBJ whole genome shotgun (WGS) entry which is preliminary data.</text>
</comment>
<protein>
    <submittedName>
        <fullName evidence="3">Nitroreductase family deazaflavin-dependent oxidoreductase</fullName>
    </submittedName>
</protein>
<dbReference type="Gene3D" id="2.30.110.10">
    <property type="entry name" value="Electron Transport, Fmn-binding Protein, Chain A"/>
    <property type="match status" value="1"/>
</dbReference>
<evidence type="ECO:0000256" key="1">
    <source>
        <dbReference type="ARBA" id="ARBA00008710"/>
    </source>
</evidence>
<name>A0ABV3GTY2_MICGL</name>
<sequence length="136" mass="15579">MDQIRELNKKTIEQFREHRGGGPLRGRPLLLLTTRGRKSGRPYTTPVMYRPDGDRLLVFASCMGAPSHPDWYLNLVADPKVTVEVGAETYEATAVVVTGEERERLWAVTKEQYPFFTEHEARTEREIPVIALERLP</sequence>
<comment type="catalytic activity">
    <reaction evidence="2">
        <text>oxidized coenzyme F420-(gamma-L-Glu)(n) + a quinol + H(+) = reduced coenzyme F420-(gamma-L-Glu)(n) + a quinone</text>
        <dbReference type="Rhea" id="RHEA:39663"/>
        <dbReference type="Rhea" id="RHEA-COMP:12939"/>
        <dbReference type="Rhea" id="RHEA-COMP:14378"/>
        <dbReference type="ChEBI" id="CHEBI:15378"/>
        <dbReference type="ChEBI" id="CHEBI:24646"/>
        <dbReference type="ChEBI" id="CHEBI:132124"/>
        <dbReference type="ChEBI" id="CHEBI:133980"/>
        <dbReference type="ChEBI" id="CHEBI:139511"/>
    </reaction>
</comment>
<evidence type="ECO:0000313" key="4">
    <source>
        <dbReference type="Proteomes" id="UP001551675"/>
    </source>
</evidence>
<dbReference type="PANTHER" id="PTHR39428">
    <property type="entry name" value="F420H(2)-DEPENDENT QUINONE REDUCTASE RV1261C"/>
    <property type="match status" value="1"/>
</dbReference>
<evidence type="ECO:0000313" key="3">
    <source>
        <dbReference type="EMBL" id="MEV0975092.1"/>
    </source>
</evidence>